<keyword evidence="2" id="KW-1185">Reference proteome</keyword>
<feature type="non-terminal residue" evidence="1">
    <location>
        <position position="101"/>
    </location>
</feature>
<comment type="caution">
    <text evidence="1">The sequence shown here is derived from an EMBL/GenBank/DDBJ whole genome shotgun (WGS) entry which is preliminary data.</text>
</comment>
<dbReference type="EMBL" id="CAJVPU010042441">
    <property type="protein sequence ID" value="CAG8743512.1"/>
    <property type="molecule type" value="Genomic_DNA"/>
</dbReference>
<accession>A0ACA9QGH3</accession>
<evidence type="ECO:0000313" key="2">
    <source>
        <dbReference type="Proteomes" id="UP000789702"/>
    </source>
</evidence>
<sequence length="101" mass="11812">VATRYKCTVALTSKTSLEIWNMIEKIYNDPKNPLKWLALLMVDGASEFKESFVKGMEQYNVPISVVDLYSFESLALVKKFKQDLVRLIYKIQYAIERKLKE</sequence>
<name>A0ACA9QGH3_9GLOM</name>
<reference evidence="1" key="1">
    <citation type="submission" date="2021-06" db="EMBL/GenBank/DDBJ databases">
        <authorList>
            <person name="Kallberg Y."/>
            <person name="Tangrot J."/>
            <person name="Rosling A."/>
        </authorList>
    </citation>
    <scope>NUCLEOTIDE SEQUENCE</scope>
    <source>
        <strain evidence="1">IL203A</strain>
    </source>
</reference>
<gene>
    <name evidence="1" type="ORF">DHETER_LOCUS14197</name>
</gene>
<protein>
    <submittedName>
        <fullName evidence="1">11892_t:CDS:1</fullName>
    </submittedName>
</protein>
<organism evidence="1 2">
    <name type="scientific">Dentiscutata heterogama</name>
    <dbReference type="NCBI Taxonomy" id="1316150"/>
    <lineage>
        <taxon>Eukaryota</taxon>
        <taxon>Fungi</taxon>
        <taxon>Fungi incertae sedis</taxon>
        <taxon>Mucoromycota</taxon>
        <taxon>Glomeromycotina</taxon>
        <taxon>Glomeromycetes</taxon>
        <taxon>Diversisporales</taxon>
        <taxon>Gigasporaceae</taxon>
        <taxon>Dentiscutata</taxon>
    </lineage>
</organism>
<dbReference type="Proteomes" id="UP000789702">
    <property type="component" value="Unassembled WGS sequence"/>
</dbReference>
<feature type="non-terminal residue" evidence="1">
    <location>
        <position position="1"/>
    </location>
</feature>
<evidence type="ECO:0000313" key="1">
    <source>
        <dbReference type="EMBL" id="CAG8743512.1"/>
    </source>
</evidence>
<proteinExistence type="predicted"/>